<dbReference type="OrthoDB" id="9794429at2"/>
<dbReference type="SMART" id="SM00852">
    <property type="entry name" value="MoCF_biosynth"/>
    <property type="match status" value="1"/>
</dbReference>
<dbReference type="EMBL" id="LT629776">
    <property type="protein sequence ID" value="SDS07355.1"/>
    <property type="molecule type" value="Genomic_DNA"/>
</dbReference>
<dbReference type="InterPro" id="IPR036425">
    <property type="entry name" value="MoaB/Mog-like_dom_sf"/>
</dbReference>
<dbReference type="InterPro" id="IPR008284">
    <property type="entry name" value="MoCF_biosynth_CS"/>
</dbReference>
<dbReference type="InterPro" id="IPR051920">
    <property type="entry name" value="MPT_Adenylyltrnsfr/MoaC-Rel"/>
</dbReference>
<dbReference type="PANTHER" id="PTHR43764">
    <property type="entry name" value="MOLYBDENUM COFACTOR BIOSYNTHESIS"/>
    <property type="match status" value="1"/>
</dbReference>
<dbReference type="InterPro" id="IPR001453">
    <property type="entry name" value="MoaB/Mog_dom"/>
</dbReference>
<keyword evidence="2" id="KW-0501">Molybdenum cofactor biosynthesis</keyword>
<dbReference type="GO" id="GO:0006777">
    <property type="term" value="P:Mo-molybdopterin cofactor biosynthetic process"/>
    <property type="evidence" value="ECO:0007669"/>
    <property type="project" value="UniProtKB-KW"/>
</dbReference>
<organism evidence="4 5">
    <name type="scientific">Paraoerskovia marina</name>
    <dbReference type="NCBI Taxonomy" id="545619"/>
    <lineage>
        <taxon>Bacteria</taxon>
        <taxon>Bacillati</taxon>
        <taxon>Actinomycetota</taxon>
        <taxon>Actinomycetes</taxon>
        <taxon>Micrococcales</taxon>
        <taxon>Cellulomonadaceae</taxon>
        <taxon>Paraoerskovia</taxon>
    </lineage>
</organism>
<dbReference type="Proteomes" id="UP000185663">
    <property type="component" value="Chromosome I"/>
</dbReference>
<evidence type="ECO:0000256" key="2">
    <source>
        <dbReference type="ARBA" id="ARBA00023150"/>
    </source>
</evidence>
<dbReference type="UniPathway" id="UPA00344"/>
<evidence type="ECO:0000313" key="5">
    <source>
        <dbReference type="Proteomes" id="UP000185663"/>
    </source>
</evidence>
<accession>A0A1H1P8P8</accession>
<evidence type="ECO:0000256" key="1">
    <source>
        <dbReference type="ARBA" id="ARBA00005046"/>
    </source>
</evidence>
<sequence length="175" mass="17064">MTTPRTAVVVTVSDRCARGEAEDRSGPTLVDGLEALGFTTTLVVVPDGVPTVRSAVAEAIGAGTDVVLTTGGTGVGPRDVTPEALAPLLAQELPGVADAVRRAGASVVPTAVLSRGVAGIARRGPVAPDGTWTQGGGTVVVALPGSVGGVRDGLAVVGPLLGHLVDQLAGGDHAG</sequence>
<protein>
    <submittedName>
        <fullName evidence="4">Molybdenum cofactor synthesis domain-containing protein</fullName>
    </submittedName>
</protein>
<keyword evidence="5" id="KW-1185">Reference proteome</keyword>
<dbReference type="Gene3D" id="3.40.980.10">
    <property type="entry name" value="MoaB/Mog-like domain"/>
    <property type="match status" value="1"/>
</dbReference>
<proteinExistence type="predicted"/>
<dbReference type="SUPFAM" id="SSF53218">
    <property type="entry name" value="Molybdenum cofactor biosynthesis proteins"/>
    <property type="match status" value="1"/>
</dbReference>
<dbReference type="NCBIfam" id="TIGR00177">
    <property type="entry name" value="molyb_syn"/>
    <property type="match status" value="1"/>
</dbReference>
<dbReference type="CDD" id="cd00886">
    <property type="entry name" value="MogA_MoaB"/>
    <property type="match status" value="1"/>
</dbReference>
<name>A0A1H1P8P8_9CELL</name>
<evidence type="ECO:0000259" key="3">
    <source>
        <dbReference type="SMART" id="SM00852"/>
    </source>
</evidence>
<dbReference type="RefSeq" id="WP_083371619.1">
    <property type="nucleotide sequence ID" value="NZ_LT629776.1"/>
</dbReference>
<dbReference type="Pfam" id="PF00994">
    <property type="entry name" value="MoCF_biosynth"/>
    <property type="match status" value="1"/>
</dbReference>
<feature type="domain" description="MoaB/Mog" evidence="3">
    <location>
        <begin position="8"/>
        <end position="164"/>
    </location>
</feature>
<comment type="pathway">
    <text evidence="1">Cofactor biosynthesis; molybdopterin biosynthesis.</text>
</comment>
<dbReference type="eggNOG" id="COG0521">
    <property type="taxonomic scope" value="Bacteria"/>
</dbReference>
<dbReference type="PANTHER" id="PTHR43764:SF1">
    <property type="entry name" value="MOLYBDOPTERIN MOLYBDOTRANSFERASE"/>
    <property type="match status" value="1"/>
</dbReference>
<dbReference type="STRING" id="545619.SAMN04489860_0733"/>
<gene>
    <name evidence="4" type="ORF">SAMN04489860_0733</name>
</gene>
<evidence type="ECO:0000313" key="4">
    <source>
        <dbReference type="EMBL" id="SDS07355.1"/>
    </source>
</evidence>
<dbReference type="PROSITE" id="PS01078">
    <property type="entry name" value="MOCF_BIOSYNTHESIS_1"/>
    <property type="match status" value="1"/>
</dbReference>
<reference evidence="5" key="1">
    <citation type="submission" date="2016-10" db="EMBL/GenBank/DDBJ databases">
        <authorList>
            <person name="Varghese N."/>
            <person name="Submissions S."/>
        </authorList>
    </citation>
    <scope>NUCLEOTIDE SEQUENCE [LARGE SCALE GENOMIC DNA]</scope>
    <source>
        <strain evidence="5">DSM 22126</strain>
    </source>
</reference>
<dbReference type="AlphaFoldDB" id="A0A1H1P8P8"/>